<dbReference type="EMBL" id="CAJOBC010030691">
    <property type="protein sequence ID" value="CAF4088736.1"/>
    <property type="molecule type" value="Genomic_DNA"/>
</dbReference>
<proteinExistence type="predicted"/>
<evidence type="ECO:0000313" key="5">
    <source>
        <dbReference type="Proteomes" id="UP000663829"/>
    </source>
</evidence>
<dbReference type="EMBL" id="CAJNOQ010011870">
    <property type="protein sequence ID" value="CAF1286908.1"/>
    <property type="molecule type" value="Genomic_DNA"/>
</dbReference>
<organism evidence="3 5">
    <name type="scientific">Didymodactylos carnosus</name>
    <dbReference type="NCBI Taxonomy" id="1234261"/>
    <lineage>
        <taxon>Eukaryota</taxon>
        <taxon>Metazoa</taxon>
        <taxon>Spiralia</taxon>
        <taxon>Gnathifera</taxon>
        <taxon>Rotifera</taxon>
        <taxon>Eurotatoria</taxon>
        <taxon>Bdelloidea</taxon>
        <taxon>Philodinida</taxon>
        <taxon>Philodinidae</taxon>
        <taxon>Didymodactylos</taxon>
    </lineage>
</organism>
<feature type="chain" id="PRO_5035605516" evidence="2">
    <location>
        <begin position="21"/>
        <end position="164"/>
    </location>
</feature>
<feature type="transmembrane region" description="Helical" evidence="1">
    <location>
        <begin position="93"/>
        <end position="113"/>
    </location>
</feature>
<reference evidence="3" key="1">
    <citation type="submission" date="2021-02" db="EMBL/GenBank/DDBJ databases">
        <authorList>
            <person name="Nowell W R."/>
        </authorList>
    </citation>
    <scope>NUCLEOTIDE SEQUENCE</scope>
</reference>
<comment type="caution">
    <text evidence="3">The sequence shown here is derived from an EMBL/GenBank/DDBJ whole genome shotgun (WGS) entry which is preliminary data.</text>
</comment>
<keyword evidence="5" id="KW-1185">Reference proteome</keyword>
<gene>
    <name evidence="3" type="ORF">GPM918_LOCUS27834</name>
    <name evidence="4" type="ORF">SRO942_LOCUS28238</name>
</gene>
<evidence type="ECO:0000313" key="4">
    <source>
        <dbReference type="EMBL" id="CAF4088736.1"/>
    </source>
</evidence>
<keyword evidence="1" id="KW-0472">Membrane</keyword>
<dbReference type="AlphaFoldDB" id="A0A815CPQ2"/>
<name>A0A815CPQ2_9BILA</name>
<feature type="signal peptide" evidence="2">
    <location>
        <begin position="1"/>
        <end position="20"/>
    </location>
</feature>
<evidence type="ECO:0000313" key="3">
    <source>
        <dbReference type="EMBL" id="CAF1286908.1"/>
    </source>
</evidence>
<keyword evidence="1" id="KW-1133">Transmembrane helix</keyword>
<dbReference type="Proteomes" id="UP000681722">
    <property type="component" value="Unassembled WGS sequence"/>
</dbReference>
<protein>
    <submittedName>
        <fullName evidence="3">Uncharacterized protein</fullName>
    </submittedName>
</protein>
<dbReference type="Proteomes" id="UP000663829">
    <property type="component" value="Unassembled WGS sequence"/>
</dbReference>
<accession>A0A815CPQ2</accession>
<keyword evidence="1" id="KW-0812">Transmembrane</keyword>
<evidence type="ECO:0000256" key="2">
    <source>
        <dbReference type="SAM" id="SignalP"/>
    </source>
</evidence>
<evidence type="ECO:0000256" key="1">
    <source>
        <dbReference type="SAM" id="Phobius"/>
    </source>
</evidence>
<keyword evidence="2" id="KW-0732">Signal</keyword>
<sequence>MKLTLIIAILLCITIQQVIAVGQEKAASTDSKDVQLPSIENSILSWLKDNFPAVDNIKNNLTNIIDKFGNAIDEGQTKITDSFKGVSEQIKKYLYIAFIIVLLILILLALNLCTNLFMCVHMYCPSCFKHHRNSSYSENNGRDFEIGTTTAMKSHYQQNLSENR</sequence>